<keyword evidence="1" id="KW-0472">Membrane</keyword>
<reference evidence="2 3" key="1">
    <citation type="submission" date="2021-06" db="EMBL/GenBank/DDBJ databases">
        <authorList>
            <person name="Kallberg Y."/>
            <person name="Tangrot J."/>
            <person name="Rosling A."/>
        </authorList>
    </citation>
    <scope>NUCLEOTIDE SEQUENCE [LARGE SCALE GENOMIC DNA]</scope>
    <source>
        <strain evidence="2 3">120-4 pot B 10/14</strain>
    </source>
</reference>
<dbReference type="Proteomes" id="UP000789901">
    <property type="component" value="Unassembled WGS sequence"/>
</dbReference>
<feature type="transmembrane region" description="Helical" evidence="1">
    <location>
        <begin position="20"/>
        <end position="41"/>
    </location>
</feature>
<evidence type="ECO:0000256" key="1">
    <source>
        <dbReference type="SAM" id="Phobius"/>
    </source>
</evidence>
<name>A0ABN7UMA6_GIGMA</name>
<accession>A0ABN7UMA6</accession>
<protein>
    <submittedName>
        <fullName evidence="2">6872_t:CDS:1</fullName>
    </submittedName>
</protein>
<comment type="caution">
    <text evidence="2">The sequence shown here is derived from an EMBL/GenBank/DDBJ whole genome shotgun (WGS) entry which is preliminary data.</text>
</comment>
<dbReference type="EMBL" id="CAJVQB010003550">
    <property type="protein sequence ID" value="CAG8611299.1"/>
    <property type="molecule type" value="Genomic_DNA"/>
</dbReference>
<gene>
    <name evidence="2" type="ORF">GMARGA_LOCUS7370</name>
</gene>
<evidence type="ECO:0000313" key="2">
    <source>
        <dbReference type="EMBL" id="CAG8611299.1"/>
    </source>
</evidence>
<sequence length="206" mass="23981">MASDNSYDPSQDTIDILMTGLLPAFIICLFEVYIAGSGITCTNNFDERRCKMLMIFSGSGLLLGIWGAVFGSLINACIVLSYHYEEVSWDENISTKLKPLSRLYEHYSDNEPKKLVTATSYFLKFNSIMCDKKKDMRRIRRSDRMFRTKALNSQIDILLGLLDDLYLEENKENKEKSIEEKKEKIIEIKKERKLRKHLYNPKLLKN</sequence>
<organism evidence="2 3">
    <name type="scientific">Gigaspora margarita</name>
    <dbReference type="NCBI Taxonomy" id="4874"/>
    <lineage>
        <taxon>Eukaryota</taxon>
        <taxon>Fungi</taxon>
        <taxon>Fungi incertae sedis</taxon>
        <taxon>Mucoromycota</taxon>
        <taxon>Glomeromycotina</taxon>
        <taxon>Glomeromycetes</taxon>
        <taxon>Diversisporales</taxon>
        <taxon>Gigasporaceae</taxon>
        <taxon>Gigaspora</taxon>
    </lineage>
</organism>
<evidence type="ECO:0000313" key="3">
    <source>
        <dbReference type="Proteomes" id="UP000789901"/>
    </source>
</evidence>
<proteinExistence type="predicted"/>
<keyword evidence="3" id="KW-1185">Reference proteome</keyword>
<keyword evidence="1" id="KW-0812">Transmembrane</keyword>
<feature type="transmembrane region" description="Helical" evidence="1">
    <location>
        <begin position="53"/>
        <end position="74"/>
    </location>
</feature>
<keyword evidence="1" id="KW-1133">Transmembrane helix</keyword>